<dbReference type="GO" id="GO:0034057">
    <property type="term" value="F:RNA strand-exchange activity"/>
    <property type="evidence" value="ECO:0007669"/>
    <property type="project" value="UniProtKB-UniRule"/>
</dbReference>
<evidence type="ECO:0000259" key="6">
    <source>
        <dbReference type="SMART" id="SM00945"/>
    </source>
</evidence>
<dbReference type="HAMAP" id="MF_00749">
    <property type="entry name" value="ProQ"/>
    <property type="match status" value="1"/>
</dbReference>
<evidence type="ECO:0000256" key="1">
    <source>
        <dbReference type="ARBA" id="ARBA00022490"/>
    </source>
</evidence>
<protein>
    <recommendedName>
        <fullName evidence="4">RNA chaperone ProQ</fullName>
    </recommendedName>
</protein>
<dbReference type="InterPro" id="IPR016103">
    <property type="entry name" value="ProQ/FinO"/>
</dbReference>
<dbReference type="Pfam" id="PF17516">
    <property type="entry name" value="ProQ_C"/>
    <property type="match status" value="1"/>
</dbReference>
<dbReference type="AlphaFoldDB" id="A0A432VYC3"/>
<name>A0A432VYC3_9GAMM</name>
<dbReference type="GO" id="GO:0033592">
    <property type="term" value="F:RNA strand annealing activity"/>
    <property type="evidence" value="ECO:0007669"/>
    <property type="project" value="UniProtKB-UniRule"/>
</dbReference>
<dbReference type="OrthoDB" id="8421419at2"/>
<dbReference type="Pfam" id="PF04352">
    <property type="entry name" value="ProQ"/>
    <property type="match status" value="1"/>
</dbReference>
<gene>
    <name evidence="4" type="primary">proQ</name>
    <name evidence="7" type="ORF">CWE06_01985</name>
</gene>
<reference evidence="7 8" key="1">
    <citation type="journal article" date="2011" name="Front. Microbiol.">
        <title>Genomic signatures of strain selection and enhancement in Bacillus atrophaeus var. globigii, a historical biowarfare simulant.</title>
        <authorList>
            <person name="Gibbons H.S."/>
            <person name="Broomall S.M."/>
            <person name="McNew L.A."/>
            <person name="Daligault H."/>
            <person name="Chapman C."/>
            <person name="Bruce D."/>
            <person name="Karavis M."/>
            <person name="Krepps M."/>
            <person name="McGregor P.A."/>
            <person name="Hong C."/>
            <person name="Park K.H."/>
            <person name="Akmal A."/>
            <person name="Feldman A."/>
            <person name="Lin J.S."/>
            <person name="Chang W.E."/>
            <person name="Higgs B.W."/>
            <person name="Demirev P."/>
            <person name="Lindquist J."/>
            <person name="Liem A."/>
            <person name="Fochler E."/>
            <person name="Read T.D."/>
            <person name="Tapia R."/>
            <person name="Johnson S."/>
            <person name="Bishop-Lilly K.A."/>
            <person name="Detter C."/>
            <person name="Han C."/>
            <person name="Sozhamannan S."/>
            <person name="Rosenzweig C.N."/>
            <person name="Skowronski E.W."/>
        </authorList>
    </citation>
    <scope>NUCLEOTIDE SEQUENCE [LARGE SCALE GENOMIC DNA]</scope>
    <source>
        <strain evidence="7 8">AK5</strain>
    </source>
</reference>
<dbReference type="RefSeq" id="WP_126790662.1">
    <property type="nucleotide sequence ID" value="NZ_PIPI01000001.1"/>
</dbReference>
<dbReference type="GO" id="GO:0005829">
    <property type="term" value="C:cytosol"/>
    <property type="evidence" value="ECO:0007669"/>
    <property type="project" value="TreeGrafter"/>
</dbReference>
<feature type="domain" description="ProQ/FinO" evidence="6">
    <location>
        <begin position="5"/>
        <end position="119"/>
    </location>
</feature>
<organism evidence="7 8">
    <name type="scientific">Aliidiomarina haloalkalitolerans</name>
    <dbReference type="NCBI Taxonomy" id="859059"/>
    <lineage>
        <taxon>Bacteria</taxon>
        <taxon>Pseudomonadati</taxon>
        <taxon>Pseudomonadota</taxon>
        <taxon>Gammaproteobacteria</taxon>
        <taxon>Alteromonadales</taxon>
        <taxon>Idiomarinaceae</taxon>
        <taxon>Aliidiomarina</taxon>
    </lineage>
</organism>
<dbReference type="Proteomes" id="UP000288212">
    <property type="component" value="Unassembled WGS sequence"/>
</dbReference>
<dbReference type="PANTHER" id="PTHR38106:SF1">
    <property type="entry name" value="RNA CHAPERONE PROQ"/>
    <property type="match status" value="1"/>
</dbReference>
<dbReference type="InterPro" id="IPR036442">
    <property type="entry name" value="ProQ/FinO_sf"/>
</dbReference>
<evidence type="ECO:0000313" key="8">
    <source>
        <dbReference type="Proteomes" id="UP000288212"/>
    </source>
</evidence>
<evidence type="ECO:0000256" key="4">
    <source>
        <dbReference type="HAMAP-Rule" id="MF_00749"/>
    </source>
</evidence>
<comment type="function">
    <text evidence="4">RNA chaperone with significant RNA binding, RNA strand exchange and RNA duplexing activities.</text>
</comment>
<dbReference type="EMBL" id="PIPI01000001">
    <property type="protein sequence ID" value="RUO21646.1"/>
    <property type="molecule type" value="Genomic_DNA"/>
</dbReference>
<dbReference type="SUPFAM" id="SSF48657">
    <property type="entry name" value="FinO-like"/>
    <property type="match status" value="1"/>
</dbReference>
<keyword evidence="3 4" id="KW-0143">Chaperone</keyword>
<proteinExistence type="inferred from homology"/>
<keyword evidence="8" id="KW-1185">Reference proteome</keyword>
<sequence length="232" mass="25430">MENTAKLSTSKEVIAYLATKFPSCFTLEGEARPLKIGIFDDLAARLADDDNVSKTRLRAALRQYTNSWRYLRGVKVGVQRVDLDGADAGAVEEDHQTHALEQLKESQAKVKEKQAKRAVEGKSVATKGQKPANKTGDNQVRDTRRKKVSVPRRASVKTDNKATATTEARTVSASKSLETVQPEQVVVGQKIQIKLGGLAVQGTVEAIEKDEVQVQLPSGMTVRVARTELFRS</sequence>
<feature type="compositionally biased region" description="Basic and acidic residues" evidence="5">
    <location>
        <begin position="107"/>
        <end position="120"/>
    </location>
</feature>
<dbReference type="NCBIfam" id="NF003434">
    <property type="entry name" value="PRK04950.1"/>
    <property type="match status" value="1"/>
</dbReference>
<dbReference type="PANTHER" id="PTHR38106">
    <property type="entry name" value="RNA CHAPERONE PROQ"/>
    <property type="match status" value="1"/>
</dbReference>
<evidence type="ECO:0000256" key="3">
    <source>
        <dbReference type="ARBA" id="ARBA00023186"/>
    </source>
</evidence>
<evidence type="ECO:0000313" key="7">
    <source>
        <dbReference type="EMBL" id="RUO21646.1"/>
    </source>
</evidence>
<comment type="subcellular location">
    <subcellularLocation>
        <location evidence="4">Cytoplasm</location>
    </subcellularLocation>
</comment>
<evidence type="ECO:0000256" key="5">
    <source>
        <dbReference type="SAM" id="MobiDB-lite"/>
    </source>
</evidence>
<feature type="region of interest" description="Disordered" evidence="5">
    <location>
        <begin position="107"/>
        <end position="167"/>
    </location>
</feature>
<dbReference type="InterPro" id="IPR023529">
    <property type="entry name" value="ProQ"/>
</dbReference>
<dbReference type="GO" id="GO:0010608">
    <property type="term" value="P:post-transcriptional regulation of gene expression"/>
    <property type="evidence" value="ECO:0007669"/>
    <property type="project" value="InterPro"/>
</dbReference>
<keyword evidence="2 4" id="KW-0694">RNA-binding</keyword>
<dbReference type="InterPro" id="IPR035236">
    <property type="entry name" value="ProQ_C"/>
</dbReference>
<keyword evidence="1 4" id="KW-0963">Cytoplasm</keyword>
<dbReference type="Gene3D" id="1.10.1710.10">
    <property type="entry name" value="ProQ/FinO domain"/>
    <property type="match status" value="1"/>
</dbReference>
<comment type="similarity">
    <text evidence="4">Belongs to the ProQ family.</text>
</comment>
<evidence type="ECO:0000256" key="2">
    <source>
        <dbReference type="ARBA" id="ARBA00022884"/>
    </source>
</evidence>
<dbReference type="SMART" id="SM00945">
    <property type="entry name" value="ProQ"/>
    <property type="match status" value="1"/>
</dbReference>
<accession>A0A432VYC3</accession>
<comment type="caution">
    <text evidence="7">The sequence shown here is derived from an EMBL/GenBank/DDBJ whole genome shotgun (WGS) entry which is preliminary data.</text>
</comment>